<reference evidence="22 23" key="1">
    <citation type="submission" date="2010-08" db="EMBL/GenBank/DDBJ databases">
        <title>The draft genome of Desulfovibrio fructosovorans JJ.</title>
        <authorList>
            <consortium name="US DOE Joint Genome Institute (JGI-PGF)"/>
            <person name="Lucas S."/>
            <person name="Copeland A."/>
            <person name="Lapidus A."/>
            <person name="Cheng J.-F."/>
            <person name="Bruce D."/>
            <person name="Goodwin L."/>
            <person name="Pitluck S."/>
            <person name="Land M.L."/>
            <person name="Hauser L."/>
            <person name="Chang Y.-J."/>
            <person name="Jeffries C."/>
            <person name="Wall J.D."/>
            <person name="Stahl D.A."/>
            <person name="Arkin A.P."/>
            <person name="Dehal P."/>
            <person name="Stolyar S.M."/>
            <person name="Hazen T.C."/>
            <person name="Woyke T.J."/>
        </authorList>
    </citation>
    <scope>NUCLEOTIDE SEQUENCE [LARGE SCALE GENOMIC DNA]</scope>
    <source>
        <strain evidence="22 23">JJ</strain>
    </source>
</reference>
<sequence length="928" mass="102552">MPDIHCSAEFLKALVEALEDSILAADKFGRIMVCNDRFRAMWNLDDPALLGSDTAAFFDSITAQLDGCASGKVYPEDFAPNTGDGEKAAPVVLSLKDGRVIEIRTAALFPGAGQDGRLWIFRDVTATRQRERYLQDSIRQLTDIIEFLPEPTMIVDKDGIIVVWNKAIEDVTEVKKEAIVGKGNYEYALPFYNERRPILIDWVLDDRVPIEQYTFVQRKGEMLFGEIYTPNAFGGKGAYLWGVAAPLKDSSGNIVGAVECMRNVTERKMVEQELHRAKLAAEAATRAKSEFLARMSHEIRTPMNSILGMSELLEETSLDFDQKNYVQTLHSSGEMLLAIINDILDFSKIEAGQVDLECVPFDLIDLVEGIGRILGLKAQEKGLKLTCWVAPEVHRHVLGDPTRLQQILINLLSNAIKFTEHGEVTLHILPGPLPADKETILVTVSDTGIGIPKDKQESVFESFSQADTSTTRKFGGTGLGLAISKKLIELMDGGIRIESNEGAGTTFLLTVRLKHTNEPPAYDPSDTHVANMLSGVKVLVVDHNETNRLLLHDHLNRWGATVAWAEDGPAALAAAYEAEGSGTPYDVIFLDMLMPGMDGMEVAEKLRRLHPQAPPHIILNTSSDTFENRLKSKKLHLDGLLPKPIRRSDLRSLFSKILGRTERHADLAGARNPTGNLDGMRLLLVEDIAANRMIIQHYLKTTGIDIDEAVNGKVAVDTYARAGGQFDIVLMDREMPVMDGLAATREIRAFERGRGLPRTPIIALTAHAFVQHKEESLQAGCDAFLSKPVRKSDLVQAIERTVPPNLARSGPGTRQKNARCAPPPPAAVIAERIEVDADLRELMPAFLDEIDQEMDSIARSIRHGDFEELRRLGHGLKGAAGNYELQALSELYRGLEHAAKNQDAAEARAITERINTLRATMEIRFVAK</sequence>
<evidence type="ECO:0000256" key="14">
    <source>
        <dbReference type="ARBA" id="ARBA00023306"/>
    </source>
</evidence>
<proteinExistence type="predicted"/>
<feature type="modified residue" description="4-aspartylphosphate" evidence="16">
    <location>
        <position position="732"/>
    </location>
</feature>
<evidence type="ECO:0000256" key="12">
    <source>
        <dbReference type="ARBA" id="ARBA00023012"/>
    </source>
</evidence>
<dbReference type="InterPro" id="IPR036641">
    <property type="entry name" value="HPT_dom_sf"/>
</dbReference>
<dbReference type="InterPro" id="IPR003661">
    <property type="entry name" value="HisK_dim/P_dom"/>
</dbReference>
<comment type="caution">
    <text evidence="22">The sequence shown here is derived from an EMBL/GenBank/DDBJ whole genome shotgun (WGS) entry which is preliminary data.</text>
</comment>
<evidence type="ECO:0000256" key="16">
    <source>
        <dbReference type="PROSITE-ProRule" id="PRU00169"/>
    </source>
</evidence>
<dbReference type="OrthoDB" id="9176708at2"/>
<dbReference type="InterPro" id="IPR008207">
    <property type="entry name" value="Sig_transdc_His_kin_Hpt_dom"/>
</dbReference>
<comment type="subcellular location">
    <subcellularLocation>
        <location evidence="2">Cell membrane</location>
        <topology evidence="2">Multi-pass membrane protein</topology>
    </subcellularLocation>
</comment>
<dbReference type="PROSITE" id="PS50113">
    <property type="entry name" value="PAC"/>
    <property type="match status" value="1"/>
</dbReference>
<dbReference type="PROSITE" id="PS50112">
    <property type="entry name" value="PAS"/>
    <property type="match status" value="1"/>
</dbReference>
<keyword evidence="10" id="KW-0067">ATP-binding</keyword>
<organism evidence="22 23">
    <name type="scientific">Solidesulfovibrio fructosivorans JJ]</name>
    <dbReference type="NCBI Taxonomy" id="596151"/>
    <lineage>
        <taxon>Bacteria</taxon>
        <taxon>Pseudomonadati</taxon>
        <taxon>Thermodesulfobacteriota</taxon>
        <taxon>Desulfovibrionia</taxon>
        <taxon>Desulfovibrionales</taxon>
        <taxon>Desulfovibrionaceae</taxon>
        <taxon>Solidesulfovibrio</taxon>
    </lineage>
</organism>
<dbReference type="Gene3D" id="1.20.120.160">
    <property type="entry name" value="HPT domain"/>
    <property type="match status" value="1"/>
</dbReference>
<feature type="modified residue" description="4-aspartylphosphate" evidence="16">
    <location>
        <position position="591"/>
    </location>
</feature>
<dbReference type="EMBL" id="AECZ01000005">
    <property type="protein sequence ID" value="EFL52151.1"/>
    <property type="molecule type" value="Genomic_DNA"/>
</dbReference>
<evidence type="ECO:0000256" key="4">
    <source>
        <dbReference type="ARBA" id="ARBA00022475"/>
    </source>
</evidence>
<dbReference type="Pfam" id="PF01627">
    <property type="entry name" value="Hpt"/>
    <property type="match status" value="1"/>
</dbReference>
<keyword evidence="11" id="KW-1133">Transmembrane helix</keyword>
<dbReference type="GO" id="GO:0005524">
    <property type="term" value="F:ATP binding"/>
    <property type="evidence" value="ECO:0007669"/>
    <property type="project" value="UniProtKB-KW"/>
</dbReference>
<name>E1JTM2_SOLFR</name>
<keyword evidence="7" id="KW-0812">Transmembrane</keyword>
<keyword evidence="23" id="KW-1185">Reference proteome</keyword>
<keyword evidence="14" id="KW-0131">Cell cycle</keyword>
<evidence type="ECO:0000259" key="17">
    <source>
        <dbReference type="PROSITE" id="PS50109"/>
    </source>
</evidence>
<evidence type="ECO:0000259" key="19">
    <source>
        <dbReference type="PROSITE" id="PS50112"/>
    </source>
</evidence>
<dbReference type="InterPro" id="IPR036890">
    <property type="entry name" value="HATPase_C_sf"/>
</dbReference>
<feature type="modified residue" description="Phosphohistidine" evidence="15">
    <location>
        <position position="874"/>
    </location>
</feature>
<dbReference type="Pfam" id="PF08448">
    <property type="entry name" value="PAS_4"/>
    <property type="match status" value="1"/>
</dbReference>
<evidence type="ECO:0000256" key="8">
    <source>
        <dbReference type="ARBA" id="ARBA00022741"/>
    </source>
</evidence>
<dbReference type="PANTHER" id="PTHR45339">
    <property type="entry name" value="HYBRID SIGNAL TRANSDUCTION HISTIDINE KINASE J"/>
    <property type="match status" value="1"/>
</dbReference>
<evidence type="ECO:0000259" key="20">
    <source>
        <dbReference type="PROSITE" id="PS50113"/>
    </source>
</evidence>
<dbReference type="PANTHER" id="PTHR45339:SF1">
    <property type="entry name" value="HYBRID SIGNAL TRANSDUCTION HISTIDINE KINASE J"/>
    <property type="match status" value="1"/>
</dbReference>
<dbReference type="SUPFAM" id="SSF47384">
    <property type="entry name" value="Homodimeric domain of signal transducing histidine kinase"/>
    <property type="match status" value="1"/>
</dbReference>
<dbReference type="InterPro" id="IPR005467">
    <property type="entry name" value="His_kinase_dom"/>
</dbReference>
<feature type="domain" description="PAS" evidence="19">
    <location>
        <begin position="137"/>
        <end position="190"/>
    </location>
</feature>
<feature type="domain" description="Response regulatory" evidence="18">
    <location>
        <begin position="537"/>
        <end position="658"/>
    </location>
</feature>
<dbReference type="InterPro" id="IPR001789">
    <property type="entry name" value="Sig_transdc_resp-reg_receiver"/>
</dbReference>
<protein>
    <recommendedName>
        <fullName evidence="3">histidine kinase</fullName>
        <ecNumber evidence="3">2.7.13.3</ecNumber>
    </recommendedName>
</protein>
<dbReference type="SUPFAM" id="SSF55874">
    <property type="entry name" value="ATPase domain of HSP90 chaperone/DNA topoisomerase II/histidine kinase"/>
    <property type="match status" value="1"/>
</dbReference>
<keyword evidence="12" id="KW-0902">Two-component regulatory system</keyword>
<evidence type="ECO:0000259" key="21">
    <source>
        <dbReference type="PROSITE" id="PS50894"/>
    </source>
</evidence>
<evidence type="ECO:0000313" key="22">
    <source>
        <dbReference type="EMBL" id="EFL52151.1"/>
    </source>
</evidence>
<dbReference type="Gene3D" id="3.30.450.20">
    <property type="entry name" value="PAS domain"/>
    <property type="match status" value="2"/>
</dbReference>
<dbReference type="InterPro" id="IPR000014">
    <property type="entry name" value="PAS"/>
</dbReference>
<dbReference type="Gene3D" id="3.40.50.2300">
    <property type="match status" value="2"/>
</dbReference>
<dbReference type="SUPFAM" id="SSF55785">
    <property type="entry name" value="PYP-like sensor domain (PAS domain)"/>
    <property type="match status" value="2"/>
</dbReference>
<evidence type="ECO:0000256" key="3">
    <source>
        <dbReference type="ARBA" id="ARBA00012438"/>
    </source>
</evidence>
<dbReference type="Gene3D" id="1.10.287.130">
    <property type="match status" value="1"/>
</dbReference>
<keyword evidence="5 16" id="KW-0597">Phosphoprotein</keyword>
<dbReference type="CDD" id="cd17546">
    <property type="entry name" value="REC_hyHK_CKI1_RcsC-like"/>
    <property type="match status" value="2"/>
</dbReference>
<dbReference type="SUPFAM" id="SSF47226">
    <property type="entry name" value="Histidine-containing phosphotransfer domain, HPT domain"/>
    <property type="match status" value="1"/>
</dbReference>
<dbReference type="SUPFAM" id="SSF52172">
    <property type="entry name" value="CheY-like"/>
    <property type="match status" value="2"/>
</dbReference>
<dbReference type="Pfam" id="PF00072">
    <property type="entry name" value="Response_reg"/>
    <property type="match status" value="2"/>
</dbReference>
<dbReference type="AlphaFoldDB" id="E1JTM2"/>
<keyword evidence="8" id="KW-0547">Nucleotide-binding</keyword>
<dbReference type="GO" id="GO:0000155">
    <property type="term" value="F:phosphorelay sensor kinase activity"/>
    <property type="evidence" value="ECO:0007669"/>
    <property type="project" value="InterPro"/>
</dbReference>
<dbReference type="CDD" id="cd16922">
    <property type="entry name" value="HATPase_EvgS-ArcB-TorS-like"/>
    <property type="match status" value="1"/>
</dbReference>
<comment type="catalytic activity">
    <reaction evidence="1">
        <text>ATP + protein L-histidine = ADP + protein N-phospho-L-histidine.</text>
        <dbReference type="EC" id="2.7.13.3"/>
    </reaction>
</comment>
<keyword evidence="6" id="KW-0808">Transferase</keyword>
<dbReference type="InterPro" id="IPR013656">
    <property type="entry name" value="PAS_4"/>
</dbReference>
<dbReference type="RefSeq" id="WP_005991635.1">
    <property type="nucleotide sequence ID" value="NZ_AECZ01000005.1"/>
</dbReference>
<dbReference type="InterPro" id="IPR011006">
    <property type="entry name" value="CheY-like_superfamily"/>
</dbReference>
<evidence type="ECO:0000256" key="1">
    <source>
        <dbReference type="ARBA" id="ARBA00000085"/>
    </source>
</evidence>
<evidence type="ECO:0000256" key="9">
    <source>
        <dbReference type="ARBA" id="ARBA00022777"/>
    </source>
</evidence>
<dbReference type="Gene3D" id="3.30.565.10">
    <property type="entry name" value="Histidine kinase-like ATPase, C-terminal domain"/>
    <property type="match status" value="1"/>
</dbReference>
<feature type="domain" description="PAC" evidence="20">
    <location>
        <begin position="223"/>
        <end position="276"/>
    </location>
</feature>
<evidence type="ECO:0000256" key="15">
    <source>
        <dbReference type="PROSITE-ProRule" id="PRU00110"/>
    </source>
</evidence>
<dbReference type="Pfam" id="PF13188">
    <property type="entry name" value="PAS_8"/>
    <property type="match status" value="1"/>
</dbReference>
<dbReference type="InterPro" id="IPR004358">
    <property type="entry name" value="Sig_transdc_His_kin-like_C"/>
</dbReference>
<dbReference type="PROSITE" id="PS50110">
    <property type="entry name" value="RESPONSE_REGULATORY"/>
    <property type="match status" value="2"/>
</dbReference>
<dbReference type="InterPro" id="IPR035965">
    <property type="entry name" value="PAS-like_dom_sf"/>
</dbReference>
<dbReference type="SMART" id="SM00388">
    <property type="entry name" value="HisKA"/>
    <property type="match status" value="1"/>
</dbReference>
<feature type="domain" description="Histidine kinase" evidence="17">
    <location>
        <begin position="294"/>
        <end position="515"/>
    </location>
</feature>
<dbReference type="SMART" id="SM00448">
    <property type="entry name" value="REC"/>
    <property type="match status" value="2"/>
</dbReference>
<dbReference type="PROSITE" id="PS50894">
    <property type="entry name" value="HPT"/>
    <property type="match status" value="1"/>
</dbReference>
<evidence type="ECO:0000256" key="6">
    <source>
        <dbReference type="ARBA" id="ARBA00022679"/>
    </source>
</evidence>
<dbReference type="PRINTS" id="PR00344">
    <property type="entry name" value="BCTRLSENSOR"/>
</dbReference>
<accession>E1JTM2</accession>
<dbReference type="FunFam" id="3.30.565.10:FF:000010">
    <property type="entry name" value="Sensor histidine kinase RcsC"/>
    <property type="match status" value="1"/>
</dbReference>
<dbReference type="InterPro" id="IPR000700">
    <property type="entry name" value="PAS-assoc_C"/>
</dbReference>
<dbReference type="PROSITE" id="PS50109">
    <property type="entry name" value="HIS_KIN"/>
    <property type="match status" value="1"/>
</dbReference>
<dbReference type="EC" id="2.7.13.3" evidence="3"/>
<evidence type="ECO:0000256" key="7">
    <source>
        <dbReference type="ARBA" id="ARBA00022692"/>
    </source>
</evidence>
<keyword evidence="13" id="KW-0472">Membrane</keyword>
<evidence type="ECO:0000256" key="10">
    <source>
        <dbReference type="ARBA" id="ARBA00022840"/>
    </source>
</evidence>
<dbReference type="SMART" id="SM00091">
    <property type="entry name" value="PAS"/>
    <property type="match status" value="2"/>
</dbReference>
<dbReference type="CDD" id="cd00082">
    <property type="entry name" value="HisKA"/>
    <property type="match status" value="1"/>
</dbReference>
<dbReference type="STRING" id="596151.DesfrDRAFT_0971"/>
<evidence type="ECO:0000256" key="11">
    <source>
        <dbReference type="ARBA" id="ARBA00022989"/>
    </source>
</evidence>
<gene>
    <name evidence="22" type="ORF">DesfrDRAFT_0971</name>
</gene>
<dbReference type="Pfam" id="PF00512">
    <property type="entry name" value="HisKA"/>
    <property type="match status" value="1"/>
</dbReference>
<feature type="domain" description="HPt" evidence="21">
    <location>
        <begin position="835"/>
        <end position="928"/>
    </location>
</feature>
<keyword evidence="9 22" id="KW-0418">Kinase</keyword>
<dbReference type="SMART" id="SM00387">
    <property type="entry name" value="HATPase_c"/>
    <property type="match status" value="1"/>
</dbReference>
<dbReference type="Proteomes" id="UP000006250">
    <property type="component" value="Unassembled WGS sequence"/>
</dbReference>
<dbReference type="InterPro" id="IPR003594">
    <property type="entry name" value="HATPase_dom"/>
</dbReference>
<feature type="domain" description="Response regulatory" evidence="18">
    <location>
        <begin position="681"/>
        <end position="802"/>
    </location>
</feature>
<dbReference type="GO" id="GO:0005886">
    <property type="term" value="C:plasma membrane"/>
    <property type="evidence" value="ECO:0007669"/>
    <property type="project" value="UniProtKB-SubCell"/>
</dbReference>
<dbReference type="InterPro" id="IPR036097">
    <property type="entry name" value="HisK_dim/P_sf"/>
</dbReference>
<dbReference type="FunFam" id="1.10.287.130:FF:000038">
    <property type="entry name" value="Sensory transduction histidine kinase"/>
    <property type="match status" value="1"/>
</dbReference>
<evidence type="ECO:0000256" key="5">
    <source>
        <dbReference type="ARBA" id="ARBA00022553"/>
    </source>
</evidence>
<keyword evidence="4" id="KW-1003">Cell membrane</keyword>
<evidence type="ECO:0000259" key="18">
    <source>
        <dbReference type="PROSITE" id="PS50110"/>
    </source>
</evidence>
<dbReference type="eggNOG" id="COG0642">
    <property type="taxonomic scope" value="Bacteria"/>
</dbReference>
<dbReference type="NCBIfam" id="TIGR00229">
    <property type="entry name" value="sensory_box"/>
    <property type="match status" value="1"/>
</dbReference>
<dbReference type="eggNOG" id="COG5002">
    <property type="taxonomic scope" value="Bacteria"/>
</dbReference>
<evidence type="ECO:0000313" key="23">
    <source>
        <dbReference type="Proteomes" id="UP000006250"/>
    </source>
</evidence>
<dbReference type="Pfam" id="PF02518">
    <property type="entry name" value="HATPase_c"/>
    <property type="match status" value="1"/>
</dbReference>
<evidence type="ECO:0000256" key="2">
    <source>
        <dbReference type="ARBA" id="ARBA00004651"/>
    </source>
</evidence>
<dbReference type="CDD" id="cd00130">
    <property type="entry name" value="PAS"/>
    <property type="match status" value="1"/>
</dbReference>
<evidence type="ECO:0000256" key="13">
    <source>
        <dbReference type="ARBA" id="ARBA00023136"/>
    </source>
</evidence>